<evidence type="ECO:0000256" key="1">
    <source>
        <dbReference type="ARBA" id="ARBA00000900"/>
    </source>
</evidence>
<keyword evidence="6" id="KW-0833">Ubl conjugation pathway</keyword>
<feature type="compositionally biased region" description="Basic and acidic residues" evidence="9">
    <location>
        <begin position="270"/>
        <end position="285"/>
    </location>
</feature>
<evidence type="ECO:0000256" key="4">
    <source>
        <dbReference type="ARBA" id="ARBA00022723"/>
    </source>
</evidence>
<dbReference type="CDD" id="cd16667">
    <property type="entry name" value="RING-H2_RNF126-like"/>
    <property type="match status" value="1"/>
</dbReference>
<sequence length="310" mass="36348">MSLSPPRTRTNDTTTRTYQPYWCYQCHRRVRIAASDPSEIICPLCSGQFLCEVEMNRPRLVVDFTAFDPSPVVRSLEALSLMLDRPIRRFNYFGFDDNLESQYRGRYWFRRRNQWDPDPETRPWRLRNQNLDGRVHSEDVPGLPSRPITEPNLPPENPMSPMVSLRDYFFGQVLNELIERVTQNDRPGPPPASESVINAISTVKVTGSHLVNESHCPVCKEDFKVGEEAKELPCKHIYHNDCIVPWLRLHNSCPVCRKELPPVPENSTPTHDDHREHVDHREREHVDARNGRYLTLMRQLGNLWRDRPRY</sequence>
<feature type="domain" description="RING-type" evidence="10">
    <location>
        <begin position="216"/>
        <end position="257"/>
    </location>
</feature>
<dbReference type="EC" id="2.3.2.27" evidence="2"/>
<dbReference type="Gene3D" id="3.30.40.10">
    <property type="entry name" value="Zinc/RING finger domain, C3HC4 (zinc finger)"/>
    <property type="match status" value="1"/>
</dbReference>
<evidence type="ECO:0000256" key="9">
    <source>
        <dbReference type="SAM" id="MobiDB-lite"/>
    </source>
</evidence>
<dbReference type="EMBL" id="JAAGAX010000012">
    <property type="protein sequence ID" value="KAF2296741.1"/>
    <property type="molecule type" value="Genomic_DNA"/>
</dbReference>
<dbReference type="InterPro" id="IPR039525">
    <property type="entry name" value="RNF126-like_zinc-ribbon"/>
</dbReference>
<dbReference type="GO" id="GO:0016567">
    <property type="term" value="P:protein ubiquitination"/>
    <property type="evidence" value="ECO:0007669"/>
    <property type="project" value="TreeGrafter"/>
</dbReference>
<feature type="region of interest" description="Disordered" evidence="9">
    <location>
        <begin position="135"/>
        <end position="156"/>
    </location>
</feature>
<evidence type="ECO:0000256" key="6">
    <source>
        <dbReference type="ARBA" id="ARBA00022786"/>
    </source>
</evidence>
<dbReference type="PANTHER" id="PTHR15710">
    <property type="entry name" value="E3 UBIQUITIN-PROTEIN LIGASE PRAJA"/>
    <property type="match status" value="1"/>
</dbReference>
<dbReference type="Pfam" id="PF14369">
    <property type="entry name" value="Zn_ribbon_19"/>
    <property type="match status" value="1"/>
</dbReference>
<dbReference type="PANTHER" id="PTHR15710:SF18">
    <property type="entry name" value="RING-TYPE E3 UBIQUITIN TRANSFERASE"/>
    <property type="match status" value="1"/>
</dbReference>
<keyword evidence="4" id="KW-0479">Metal-binding</keyword>
<evidence type="ECO:0000256" key="3">
    <source>
        <dbReference type="ARBA" id="ARBA00022679"/>
    </source>
</evidence>
<dbReference type="SUPFAM" id="SSF57850">
    <property type="entry name" value="RING/U-box"/>
    <property type="match status" value="1"/>
</dbReference>
<keyword evidence="7" id="KW-0862">Zinc</keyword>
<reference evidence="11 12" key="1">
    <citation type="journal article" date="2020" name="Mol. Plant">
        <title>The Chromosome-Based Rubber Tree Genome Provides New Insights into Spurge Genome Evolution and Rubber Biosynthesis.</title>
        <authorList>
            <person name="Liu J."/>
            <person name="Shi C."/>
            <person name="Shi C.C."/>
            <person name="Li W."/>
            <person name="Zhang Q.J."/>
            <person name="Zhang Y."/>
            <person name="Li K."/>
            <person name="Lu H.F."/>
            <person name="Shi C."/>
            <person name="Zhu S.T."/>
            <person name="Xiao Z.Y."/>
            <person name="Nan H."/>
            <person name="Yue Y."/>
            <person name="Zhu X.G."/>
            <person name="Wu Y."/>
            <person name="Hong X.N."/>
            <person name="Fan G.Y."/>
            <person name="Tong Y."/>
            <person name="Zhang D."/>
            <person name="Mao C.L."/>
            <person name="Liu Y.L."/>
            <person name="Hao S.J."/>
            <person name="Liu W.Q."/>
            <person name="Lv M.Q."/>
            <person name="Zhang H.B."/>
            <person name="Liu Y."/>
            <person name="Hu-Tang G.R."/>
            <person name="Wang J.P."/>
            <person name="Wang J.H."/>
            <person name="Sun Y.H."/>
            <person name="Ni S.B."/>
            <person name="Chen W.B."/>
            <person name="Zhang X.C."/>
            <person name="Jiao Y.N."/>
            <person name="Eichler E.E."/>
            <person name="Li G.H."/>
            <person name="Liu X."/>
            <person name="Gao L.Z."/>
        </authorList>
    </citation>
    <scope>NUCLEOTIDE SEQUENCE [LARGE SCALE GENOMIC DNA]</scope>
    <source>
        <strain evidence="12">cv. GT1</strain>
        <tissue evidence="11">Leaf</tissue>
    </source>
</reference>
<evidence type="ECO:0000256" key="2">
    <source>
        <dbReference type="ARBA" id="ARBA00012483"/>
    </source>
</evidence>
<dbReference type="InterPro" id="IPR013083">
    <property type="entry name" value="Znf_RING/FYVE/PHD"/>
</dbReference>
<dbReference type="InterPro" id="IPR001841">
    <property type="entry name" value="Znf_RING"/>
</dbReference>
<dbReference type="GO" id="GO:0008270">
    <property type="term" value="F:zinc ion binding"/>
    <property type="evidence" value="ECO:0007669"/>
    <property type="project" value="UniProtKB-KW"/>
</dbReference>
<dbReference type="PROSITE" id="PS50089">
    <property type="entry name" value="ZF_RING_2"/>
    <property type="match status" value="1"/>
</dbReference>
<evidence type="ECO:0000256" key="7">
    <source>
        <dbReference type="ARBA" id="ARBA00022833"/>
    </source>
</evidence>
<keyword evidence="3" id="KW-0808">Transferase</keyword>
<gene>
    <name evidence="11" type="ORF">GH714_001568</name>
</gene>
<protein>
    <recommendedName>
        <fullName evidence="2">RING-type E3 ubiquitin transferase</fullName>
        <ecNumber evidence="2">2.3.2.27</ecNumber>
    </recommendedName>
</protein>
<dbReference type="FunFam" id="3.30.40.10:FF:000022">
    <property type="entry name" value="E3 ubiquitin-protein ligase RING1-like"/>
    <property type="match status" value="1"/>
</dbReference>
<dbReference type="GO" id="GO:0061630">
    <property type="term" value="F:ubiquitin protein ligase activity"/>
    <property type="evidence" value="ECO:0007669"/>
    <property type="project" value="UniProtKB-EC"/>
</dbReference>
<keyword evidence="5 8" id="KW-0863">Zinc-finger</keyword>
<dbReference type="AlphaFoldDB" id="A0A6A6L5U9"/>
<feature type="region of interest" description="Disordered" evidence="9">
    <location>
        <begin position="264"/>
        <end position="285"/>
    </location>
</feature>
<evidence type="ECO:0000259" key="10">
    <source>
        <dbReference type="PROSITE" id="PS50089"/>
    </source>
</evidence>
<evidence type="ECO:0000256" key="8">
    <source>
        <dbReference type="PROSITE-ProRule" id="PRU00175"/>
    </source>
</evidence>
<organism evidence="11 12">
    <name type="scientific">Hevea brasiliensis</name>
    <name type="common">Para rubber tree</name>
    <name type="synonym">Siphonia brasiliensis</name>
    <dbReference type="NCBI Taxonomy" id="3981"/>
    <lineage>
        <taxon>Eukaryota</taxon>
        <taxon>Viridiplantae</taxon>
        <taxon>Streptophyta</taxon>
        <taxon>Embryophyta</taxon>
        <taxon>Tracheophyta</taxon>
        <taxon>Spermatophyta</taxon>
        <taxon>Magnoliopsida</taxon>
        <taxon>eudicotyledons</taxon>
        <taxon>Gunneridae</taxon>
        <taxon>Pentapetalae</taxon>
        <taxon>rosids</taxon>
        <taxon>fabids</taxon>
        <taxon>Malpighiales</taxon>
        <taxon>Euphorbiaceae</taxon>
        <taxon>Crotonoideae</taxon>
        <taxon>Micrandreae</taxon>
        <taxon>Hevea</taxon>
    </lineage>
</organism>
<proteinExistence type="predicted"/>
<dbReference type="Proteomes" id="UP000467840">
    <property type="component" value="Chromosome 18"/>
</dbReference>
<evidence type="ECO:0000256" key="5">
    <source>
        <dbReference type="ARBA" id="ARBA00022771"/>
    </source>
</evidence>
<comment type="catalytic activity">
    <reaction evidence="1">
        <text>S-ubiquitinyl-[E2 ubiquitin-conjugating enzyme]-L-cysteine + [acceptor protein]-L-lysine = [E2 ubiquitin-conjugating enzyme]-L-cysteine + N(6)-ubiquitinyl-[acceptor protein]-L-lysine.</text>
        <dbReference type="EC" id="2.3.2.27"/>
    </reaction>
</comment>
<comment type="caution">
    <text evidence="11">The sequence shown here is derived from an EMBL/GenBank/DDBJ whole genome shotgun (WGS) entry which is preliminary data.</text>
</comment>
<dbReference type="SMART" id="SM00184">
    <property type="entry name" value="RING"/>
    <property type="match status" value="1"/>
</dbReference>
<evidence type="ECO:0000313" key="12">
    <source>
        <dbReference type="Proteomes" id="UP000467840"/>
    </source>
</evidence>
<keyword evidence="12" id="KW-1185">Reference proteome</keyword>
<dbReference type="GO" id="GO:0005737">
    <property type="term" value="C:cytoplasm"/>
    <property type="evidence" value="ECO:0007669"/>
    <property type="project" value="TreeGrafter"/>
</dbReference>
<name>A0A6A6L5U9_HEVBR</name>
<dbReference type="Pfam" id="PF13639">
    <property type="entry name" value="zf-RING_2"/>
    <property type="match status" value="1"/>
</dbReference>
<accession>A0A6A6L5U9</accession>
<evidence type="ECO:0000313" key="11">
    <source>
        <dbReference type="EMBL" id="KAF2296741.1"/>
    </source>
</evidence>